<reference evidence="6 7" key="1">
    <citation type="submission" date="2019-06" db="EMBL/GenBank/DDBJ databases">
        <title>Sequencing the genomes of 1000 actinobacteria strains.</title>
        <authorList>
            <person name="Klenk H.-P."/>
        </authorList>
    </citation>
    <scope>NUCLEOTIDE SEQUENCE [LARGE SCALE GENOMIC DNA]</scope>
    <source>
        <strain evidence="6 7">DSM 45301</strain>
    </source>
</reference>
<dbReference type="RefSeq" id="WP_142057473.1">
    <property type="nucleotide sequence ID" value="NZ_VFPA01000003.1"/>
</dbReference>
<evidence type="ECO:0000259" key="5">
    <source>
        <dbReference type="Pfam" id="PF01266"/>
    </source>
</evidence>
<dbReference type="OrthoDB" id="9806452at2"/>
<keyword evidence="7" id="KW-1185">Reference proteome</keyword>
<keyword evidence="2" id="KW-0285">Flavoprotein</keyword>
<dbReference type="SUPFAM" id="SSF51905">
    <property type="entry name" value="FAD/NAD(P)-binding domain"/>
    <property type="match status" value="1"/>
</dbReference>
<organism evidence="6 7">
    <name type="scientific">Pseudonocardia kunmingensis</name>
    <dbReference type="NCBI Taxonomy" id="630975"/>
    <lineage>
        <taxon>Bacteria</taxon>
        <taxon>Bacillati</taxon>
        <taxon>Actinomycetota</taxon>
        <taxon>Actinomycetes</taxon>
        <taxon>Pseudonocardiales</taxon>
        <taxon>Pseudonocardiaceae</taxon>
        <taxon>Pseudonocardia</taxon>
    </lineage>
</organism>
<comment type="cofactor">
    <cofactor evidence="1">
        <name>FAD</name>
        <dbReference type="ChEBI" id="CHEBI:57692"/>
    </cofactor>
</comment>
<dbReference type="PANTHER" id="PTHR10961:SF7">
    <property type="entry name" value="FAD DEPENDENT OXIDOREDUCTASE DOMAIN-CONTAINING PROTEIN"/>
    <property type="match status" value="1"/>
</dbReference>
<evidence type="ECO:0000256" key="1">
    <source>
        <dbReference type="ARBA" id="ARBA00001974"/>
    </source>
</evidence>
<dbReference type="Pfam" id="PF01266">
    <property type="entry name" value="DAO"/>
    <property type="match status" value="1"/>
</dbReference>
<evidence type="ECO:0000256" key="4">
    <source>
        <dbReference type="ARBA" id="ARBA00023002"/>
    </source>
</evidence>
<dbReference type="SUPFAM" id="SSF54373">
    <property type="entry name" value="FAD-linked reductases, C-terminal domain"/>
    <property type="match status" value="1"/>
</dbReference>
<evidence type="ECO:0000313" key="6">
    <source>
        <dbReference type="EMBL" id="TQM09350.1"/>
    </source>
</evidence>
<name>A0A543DJ38_9PSEU</name>
<dbReference type="Proteomes" id="UP000315677">
    <property type="component" value="Unassembled WGS sequence"/>
</dbReference>
<dbReference type="Gene3D" id="3.50.50.60">
    <property type="entry name" value="FAD/NAD(P)-binding domain"/>
    <property type="match status" value="1"/>
</dbReference>
<keyword evidence="3" id="KW-0274">FAD</keyword>
<dbReference type="GO" id="GO:0008115">
    <property type="term" value="F:sarcosine oxidase activity"/>
    <property type="evidence" value="ECO:0007669"/>
    <property type="project" value="TreeGrafter"/>
</dbReference>
<gene>
    <name evidence="6" type="ORF">FB558_5104</name>
</gene>
<proteinExistence type="predicted"/>
<accession>A0A543DJ38</accession>
<dbReference type="InterPro" id="IPR006076">
    <property type="entry name" value="FAD-dep_OxRdtase"/>
</dbReference>
<evidence type="ECO:0000256" key="3">
    <source>
        <dbReference type="ARBA" id="ARBA00022827"/>
    </source>
</evidence>
<dbReference type="NCBIfam" id="NF008425">
    <property type="entry name" value="PRK11259.1"/>
    <property type="match status" value="1"/>
</dbReference>
<keyword evidence="4" id="KW-0560">Oxidoreductase</keyword>
<protein>
    <submittedName>
        <fullName evidence="6">Sarcosine oxidase</fullName>
    </submittedName>
</protein>
<dbReference type="AlphaFoldDB" id="A0A543DJ38"/>
<feature type="domain" description="FAD dependent oxidoreductase" evidence="5">
    <location>
        <begin position="14"/>
        <end position="370"/>
    </location>
</feature>
<dbReference type="EMBL" id="VFPA01000003">
    <property type="protein sequence ID" value="TQM09350.1"/>
    <property type="molecule type" value="Genomic_DNA"/>
</dbReference>
<dbReference type="PANTHER" id="PTHR10961">
    <property type="entry name" value="PEROXISOMAL SARCOSINE OXIDASE"/>
    <property type="match status" value="1"/>
</dbReference>
<dbReference type="InterPro" id="IPR036188">
    <property type="entry name" value="FAD/NAD-bd_sf"/>
</dbReference>
<evidence type="ECO:0000313" key="7">
    <source>
        <dbReference type="Proteomes" id="UP000315677"/>
    </source>
</evidence>
<dbReference type="Gene3D" id="3.30.9.10">
    <property type="entry name" value="D-Amino Acid Oxidase, subunit A, domain 2"/>
    <property type="match status" value="1"/>
</dbReference>
<dbReference type="InterPro" id="IPR045170">
    <property type="entry name" value="MTOX"/>
</dbReference>
<dbReference type="GO" id="GO:0050660">
    <property type="term" value="F:flavin adenine dinucleotide binding"/>
    <property type="evidence" value="ECO:0007669"/>
    <property type="project" value="InterPro"/>
</dbReference>
<evidence type="ECO:0000256" key="2">
    <source>
        <dbReference type="ARBA" id="ARBA00022630"/>
    </source>
</evidence>
<comment type="caution">
    <text evidence="6">The sequence shown here is derived from an EMBL/GenBank/DDBJ whole genome shotgun (WGS) entry which is preliminary data.</text>
</comment>
<sequence length="390" mass="40424">MSGGDTSGGDLHADVVVVGLGAWGASTLWRLAAAGVDVVGVERFTPGHPLGSSHGGSRMFRTACLEHPGLVPLAQRSGELWAELSQVSGRRLVEPTGGLLIGPRDGHVVEGTLAAARRFDLPVELLEAGRVREEYPLHASLPDSHAAVLEKTAALVRPEQTIRAAVEAAVAAGARTLTGTAVEGIELVGDGVVVRTAARNLRAGQVVVTAGPWLSSLVADLPVEAVRMPMTWFAPSGDPAPFALDRFPVFIRELDEGAIWGHGLGADLGPAGEVKLGLEDGGSAFSVVDAAAVDRSVSEADWAVLTRLLPDAVPGLGAAPTRAAVCMITRTPDRQFLLGRPRADPRLVVGGGCSGHGFKHATGVGEALADVVLGREPRIELGFTNPNRFG</sequence>